<dbReference type="EMBL" id="KZ819326">
    <property type="protein sequence ID" value="PWN21135.1"/>
    <property type="molecule type" value="Genomic_DNA"/>
</dbReference>
<dbReference type="Proteomes" id="UP000245942">
    <property type="component" value="Unassembled WGS sequence"/>
</dbReference>
<dbReference type="GeneID" id="37011326"/>
<keyword evidence="3" id="KW-1185">Reference proteome</keyword>
<accession>A0A316UDJ6</accession>
<keyword evidence="1" id="KW-0732">Signal</keyword>
<evidence type="ECO:0000313" key="3">
    <source>
        <dbReference type="Proteomes" id="UP000245942"/>
    </source>
</evidence>
<evidence type="ECO:0000313" key="2">
    <source>
        <dbReference type="EMBL" id="PWN21135.1"/>
    </source>
</evidence>
<dbReference type="RefSeq" id="XP_025348295.1">
    <property type="nucleotide sequence ID" value="XM_025489592.1"/>
</dbReference>
<evidence type="ECO:0008006" key="4">
    <source>
        <dbReference type="Google" id="ProtNLM"/>
    </source>
</evidence>
<gene>
    <name evidence="2" type="ORF">BCV69DRAFT_188076</name>
</gene>
<proteinExistence type="predicted"/>
<name>A0A316UDJ6_9BASI</name>
<evidence type="ECO:0000256" key="1">
    <source>
        <dbReference type="SAM" id="SignalP"/>
    </source>
</evidence>
<feature type="chain" id="PRO_5016300501" description="Secreted protein" evidence="1">
    <location>
        <begin position="22"/>
        <end position="87"/>
    </location>
</feature>
<protein>
    <recommendedName>
        <fullName evidence="4">Secreted protein</fullName>
    </recommendedName>
</protein>
<sequence>MQEAFAWSFIVYCALAILSSADDDEEDIKARGVLHIEPLQILKRLTSWCTSWKAHRVNEQALLQLHQNLPVPCSTQLPIRSITTVSP</sequence>
<feature type="signal peptide" evidence="1">
    <location>
        <begin position="1"/>
        <end position="21"/>
    </location>
</feature>
<reference evidence="2 3" key="1">
    <citation type="journal article" date="2018" name="Mol. Biol. Evol.">
        <title>Broad Genomic Sampling Reveals a Smut Pathogenic Ancestry of the Fungal Clade Ustilaginomycotina.</title>
        <authorList>
            <person name="Kijpornyongpan T."/>
            <person name="Mondo S.J."/>
            <person name="Barry K."/>
            <person name="Sandor L."/>
            <person name="Lee J."/>
            <person name="Lipzen A."/>
            <person name="Pangilinan J."/>
            <person name="LaButti K."/>
            <person name="Hainaut M."/>
            <person name="Henrissat B."/>
            <person name="Grigoriev I.V."/>
            <person name="Spatafora J.W."/>
            <person name="Aime M.C."/>
        </authorList>
    </citation>
    <scope>NUCLEOTIDE SEQUENCE [LARGE SCALE GENOMIC DNA]</scope>
    <source>
        <strain evidence="2 3">MCA 4718</strain>
    </source>
</reference>
<organism evidence="2 3">
    <name type="scientific">Pseudomicrostroma glucosiphilum</name>
    <dbReference type="NCBI Taxonomy" id="1684307"/>
    <lineage>
        <taxon>Eukaryota</taxon>
        <taxon>Fungi</taxon>
        <taxon>Dikarya</taxon>
        <taxon>Basidiomycota</taxon>
        <taxon>Ustilaginomycotina</taxon>
        <taxon>Exobasidiomycetes</taxon>
        <taxon>Microstromatales</taxon>
        <taxon>Microstromatales incertae sedis</taxon>
        <taxon>Pseudomicrostroma</taxon>
    </lineage>
</organism>
<dbReference type="AlphaFoldDB" id="A0A316UDJ6"/>